<dbReference type="EMBL" id="CP002028">
    <property type="protein sequence ID" value="ADG82609.1"/>
    <property type="molecule type" value="Genomic_DNA"/>
</dbReference>
<dbReference type="STRING" id="635013.TherJR_1760"/>
<evidence type="ECO:0000256" key="2">
    <source>
        <dbReference type="SAM" id="Phobius"/>
    </source>
</evidence>
<keyword evidence="2" id="KW-1133">Transmembrane helix</keyword>
<gene>
    <name evidence="3" type="ordered locus">TherJR_1760</name>
</gene>
<proteinExistence type="predicted"/>
<evidence type="ECO:0000256" key="1">
    <source>
        <dbReference type="SAM" id="MobiDB-lite"/>
    </source>
</evidence>
<dbReference type="AlphaFoldDB" id="D5X7N9"/>
<protein>
    <submittedName>
        <fullName evidence="3">Uncharacterized protein</fullName>
    </submittedName>
</protein>
<keyword evidence="2" id="KW-0812">Transmembrane</keyword>
<evidence type="ECO:0000313" key="4">
    <source>
        <dbReference type="Proteomes" id="UP000002377"/>
    </source>
</evidence>
<name>D5X7N9_THEPJ</name>
<keyword evidence="4" id="KW-1185">Reference proteome</keyword>
<feature type="region of interest" description="Disordered" evidence="1">
    <location>
        <begin position="97"/>
        <end position="116"/>
    </location>
</feature>
<feature type="transmembrane region" description="Helical" evidence="2">
    <location>
        <begin position="71"/>
        <end position="90"/>
    </location>
</feature>
<sequence>MSSSPLNPNLVPFLQGLKPFLGPKGQNLTDITLNLLKILSSQTTQETVQMLNEAVNTNSSAAQGVASPVDYAFTLFLILILLILSSNVLIPNEVGYNTGLSQGDSPFSDEPIGETT</sequence>
<dbReference type="HOGENOM" id="CLU_2095747_0_0_9"/>
<reference evidence="3 4" key="1">
    <citation type="submission" date="2010-05" db="EMBL/GenBank/DDBJ databases">
        <title>Complete sequence of Thermincola sp. JR.</title>
        <authorList>
            <consortium name="US DOE Joint Genome Institute"/>
            <person name="Lucas S."/>
            <person name="Copeland A."/>
            <person name="Lapidus A."/>
            <person name="Cheng J.-F."/>
            <person name="Bruce D."/>
            <person name="Goodwin L."/>
            <person name="Pitluck S."/>
            <person name="Chertkov O."/>
            <person name="Detter J.C."/>
            <person name="Han C."/>
            <person name="Tapia R."/>
            <person name="Land M."/>
            <person name="Hauser L."/>
            <person name="Kyrpides N."/>
            <person name="Mikhailova N."/>
            <person name="Hazen T.C."/>
            <person name="Woyke T."/>
        </authorList>
    </citation>
    <scope>NUCLEOTIDE SEQUENCE [LARGE SCALE GENOMIC DNA]</scope>
    <source>
        <strain evidence="3 4">JR</strain>
    </source>
</reference>
<evidence type="ECO:0000313" key="3">
    <source>
        <dbReference type="EMBL" id="ADG82609.1"/>
    </source>
</evidence>
<organism evidence="3 4">
    <name type="scientific">Thermincola potens (strain JR)</name>
    <dbReference type="NCBI Taxonomy" id="635013"/>
    <lineage>
        <taxon>Bacteria</taxon>
        <taxon>Bacillati</taxon>
        <taxon>Bacillota</taxon>
        <taxon>Clostridia</taxon>
        <taxon>Eubacteriales</taxon>
        <taxon>Thermincolaceae</taxon>
        <taxon>Thermincola</taxon>
    </lineage>
</organism>
<dbReference type="Proteomes" id="UP000002377">
    <property type="component" value="Chromosome"/>
</dbReference>
<dbReference type="KEGG" id="tjr:TherJR_1760"/>
<dbReference type="RefSeq" id="WP_013120622.1">
    <property type="nucleotide sequence ID" value="NC_014152.1"/>
</dbReference>
<accession>D5X7N9</accession>
<keyword evidence="2" id="KW-0472">Membrane</keyword>